<proteinExistence type="predicted"/>
<keyword evidence="3" id="KW-1185">Reference proteome</keyword>
<sequence>ENPKYRCPNEDVNRNGILEPGEDTNGNGRLDPGNVITVDNLNVTTGQPSANHPTAPATGYADFDVLYAIQYARWVQAEITARTSVAGSESSTSVPFKAVCLQKDVEDNICPQQSPFGVNDCETPN</sequence>
<evidence type="ECO:0000313" key="2">
    <source>
        <dbReference type="EMBL" id="OAD22625.1"/>
    </source>
</evidence>
<gene>
    <name evidence="2" type="ORF">THIOM_001559</name>
</gene>
<accession>A0A176S3P8</accession>
<evidence type="ECO:0000256" key="1">
    <source>
        <dbReference type="SAM" id="MobiDB-lite"/>
    </source>
</evidence>
<reference evidence="2 3" key="1">
    <citation type="submission" date="2016-05" db="EMBL/GenBank/DDBJ databases">
        <title>Single-cell genome of chain-forming Candidatus Thiomargarita nelsonii and comparison to other large sulfur-oxidizing bacteria.</title>
        <authorList>
            <person name="Winkel M."/>
            <person name="Salman V."/>
            <person name="Woyke T."/>
            <person name="Schulz-Vogt H."/>
            <person name="Richter M."/>
            <person name="Flood B."/>
            <person name="Bailey J."/>
            <person name="Amann R."/>
            <person name="Mussmann M."/>
        </authorList>
    </citation>
    <scope>NUCLEOTIDE SEQUENCE [LARGE SCALE GENOMIC DNA]</scope>
    <source>
        <strain evidence="2 3">THI036</strain>
    </source>
</reference>
<evidence type="ECO:0000313" key="3">
    <source>
        <dbReference type="Proteomes" id="UP000076962"/>
    </source>
</evidence>
<dbReference type="PATRIC" id="fig|1003181.4.peg.2170"/>
<feature type="region of interest" description="Disordered" evidence="1">
    <location>
        <begin position="1"/>
        <end position="30"/>
    </location>
</feature>
<dbReference type="Proteomes" id="UP000076962">
    <property type="component" value="Unassembled WGS sequence"/>
</dbReference>
<feature type="compositionally biased region" description="Basic and acidic residues" evidence="1">
    <location>
        <begin position="1"/>
        <end position="13"/>
    </location>
</feature>
<dbReference type="AlphaFoldDB" id="A0A176S3P8"/>
<name>A0A176S3P8_9GAMM</name>
<protein>
    <submittedName>
        <fullName evidence="2">Ig domain-containing protein group 1 domain-containing protein</fullName>
    </submittedName>
</protein>
<organism evidence="2 3">
    <name type="scientific">Candidatus Thiomargarita nelsonii</name>
    <dbReference type="NCBI Taxonomy" id="1003181"/>
    <lineage>
        <taxon>Bacteria</taxon>
        <taxon>Pseudomonadati</taxon>
        <taxon>Pseudomonadota</taxon>
        <taxon>Gammaproteobacteria</taxon>
        <taxon>Thiotrichales</taxon>
        <taxon>Thiotrichaceae</taxon>
        <taxon>Thiomargarita</taxon>
    </lineage>
</organism>
<dbReference type="EMBL" id="LUTY01000826">
    <property type="protein sequence ID" value="OAD22625.1"/>
    <property type="molecule type" value="Genomic_DNA"/>
</dbReference>
<feature type="non-terminal residue" evidence="2">
    <location>
        <position position="1"/>
    </location>
</feature>
<comment type="caution">
    <text evidence="2">The sequence shown here is derived from an EMBL/GenBank/DDBJ whole genome shotgun (WGS) entry which is preliminary data.</text>
</comment>